<organism evidence="1 2">
    <name type="scientific">Candidatus Yonathbacteria bacterium RIFCSPLOWO2_01_FULL_47_33b</name>
    <dbReference type="NCBI Taxonomy" id="1802727"/>
    <lineage>
        <taxon>Bacteria</taxon>
        <taxon>Candidatus Yonathiibacteriota</taxon>
    </lineage>
</organism>
<dbReference type="AlphaFoldDB" id="A0A1G2SFL3"/>
<proteinExistence type="predicted"/>
<dbReference type="EMBL" id="MHUW01000013">
    <property type="protein sequence ID" value="OHA83806.1"/>
    <property type="molecule type" value="Genomic_DNA"/>
</dbReference>
<name>A0A1G2SFL3_9BACT</name>
<accession>A0A1G2SFL3</accession>
<dbReference type="Proteomes" id="UP000177987">
    <property type="component" value="Unassembled WGS sequence"/>
</dbReference>
<reference evidence="1 2" key="1">
    <citation type="journal article" date="2016" name="Nat. Commun.">
        <title>Thousands of microbial genomes shed light on interconnected biogeochemical processes in an aquifer system.</title>
        <authorList>
            <person name="Anantharaman K."/>
            <person name="Brown C.T."/>
            <person name="Hug L.A."/>
            <person name="Sharon I."/>
            <person name="Castelle C.J."/>
            <person name="Probst A.J."/>
            <person name="Thomas B.C."/>
            <person name="Singh A."/>
            <person name="Wilkins M.J."/>
            <person name="Karaoz U."/>
            <person name="Brodie E.L."/>
            <person name="Williams K.H."/>
            <person name="Hubbard S.S."/>
            <person name="Banfield J.F."/>
        </authorList>
    </citation>
    <scope>NUCLEOTIDE SEQUENCE [LARGE SCALE GENOMIC DNA]</scope>
</reference>
<dbReference type="STRING" id="1802727.A2937_01910"/>
<sequence>MFGLSKEELAVLKKLSTPQKIQDYLDALPQNHEKNGETYLSPRRVLREQKAHCIEGALLAAVALWLQGERPLLLDLKTVNIEIDSDHVVALYKKNGYWGAISKTNHAVLRYRDPIYKTVRELALSYFHEYFLVTNGEKTLRGYSRPVSLKRFGTDWITAEENLSHIAEALDTVIHFPLIPTGNEHHIRPASPVERKACSIPEWSKDNLRT</sequence>
<evidence type="ECO:0000313" key="2">
    <source>
        <dbReference type="Proteomes" id="UP000177987"/>
    </source>
</evidence>
<evidence type="ECO:0000313" key="1">
    <source>
        <dbReference type="EMBL" id="OHA83806.1"/>
    </source>
</evidence>
<comment type="caution">
    <text evidence="1">The sequence shown here is derived from an EMBL/GenBank/DDBJ whole genome shotgun (WGS) entry which is preliminary data.</text>
</comment>
<gene>
    <name evidence="1" type="ORF">A2937_01910</name>
</gene>
<protein>
    <submittedName>
        <fullName evidence="1">Uncharacterized protein</fullName>
    </submittedName>
</protein>